<gene>
    <name evidence="2" type="ORF">R6Y96_08065</name>
</gene>
<proteinExistence type="inferred from homology"/>
<dbReference type="PIRSF" id="PIRSF006421">
    <property type="entry name" value="UCP006421"/>
    <property type="match status" value="1"/>
</dbReference>
<dbReference type="EMBL" id="CP137642">
    <property type="protein sequence ID" value="WOX57253.1"/>
    <property type="molecule type" value="Genomic_DNA"/>
</dbReference>
<dbReference type="HAMAP" id="MF_01079">
    <property type="entry name" value="UPF0280"/>
    <property type="match status" value="1"/>
</dbReference>
<dbReference type="InterPro" id="IPR037456">
    <property type="entry name" value="MA1715-like"/>
</dbReference>
<evidence type="ECO:0000313" key="2">
    <source>
        <dbReference type="EMBL" id="WOX57253.1"/>
    </source>
</evidence>
<dbReference type="InterPro" id="IPR007183">
    <property type="entry name" value="UPF0280"/>
</dbReference>
<keyword evidence="3" id="KW-1185">Reference proteome</keyword>
<name>A0AAX4FTK6_9EURY</name>
<dbReference type="AlphaFoldDB" id="A0AAX4FTK6"/>
<accession>A0AAX4FTK6</accession>
<dbReference type="SUPFAM" id="SSF143631">
    <property type="entry name" value="ApbE-like"/>
    <property type="match status" value="1"/>
</dbReference>
<evidence type="ECO:0000313" key="3">
    <source>
        <dbReference type="Proteomes" id="UP001305652"/>
    </source>
</evidence>
<reference evidence="2 3" key="1">
    <citation type="submission" date="2023-10" db="EMBL/GenBank/DDBJ databases">
        <title>The complete genome sequence of Methanoculleus receptaculi DSM 18860.</title>
        <authorList>
            <person name="Lai S.-J."/>
            <person name="You Y.-T."/>
            <person name="Chen S.-C."/>
        </authorList>
    </citation>
    <scope>NUCLEOTIDE SEQUENCE [LARGE SCALE GENOMIC DNA]</scope>
    <source>
        <strain evidence="2 3">DSM 18860</strain>
    </source>
</reference>
<dbReference type="KEGG" id="mrc:R6Y96_08065"/>
<dbReference type="InterPro" id="IPR003374">
    <property type="entry name" value="ApbE-like_sf"/>
</dbReference>
<dbReference type="NCBIfam" id="NF003324">
    <property type="entry name" value="PRK04334.1-4"/>
    <property type="match status" value="1"/>
</dbReference>
<organism evidence="2 3">
    <name type="scientific">Methanoculleus receptaculi</name>
    <dbReference type="NCBI Taxonomy" id="394967"/>
    <lineage>
        <taxon>Archaea</taxon>
        <taxon>Methanobacteriati</taxon>
        <taxon>Methanobacteriota</taxon>
        <taxon>Stenosarchaea group</taxon>
        <taxon>Methanomicrobia</taxon>
        <taxon>Methanomicrobiales</taxon>
        <taxon>Methanomicrobiaceae</taxon>
        <taxon>Methanoculleus</taxon>
    </lineage>
</organism>
<sequence length="263" mass="27223">MRPLRQMHPGMPARRSLTAGMIREHFEFRQTIATVIADDPGHIEAAKAGMLAARREVEDQIGRDPFFGATFEPYIPPNAANTPTRMARAAAEAGVGPMAAVAGAIAGAGVEAMAGAGASFGLIDNGGDIALVSDRQVTIGIYAGASPLSGRIAFRVPPQAEILGVCTSSATVGPSISFGIADAVTVFSPDVALADAWATAVCNQITAKDTSVLDRLEGSGVAGVLAIIGDTVIRWGDLPQVVRARVDERLITAGRQPFHRPGS</sequence>
<comment type="similarity">
    <text evidence="1">Belongs to the UPF0280 family.</text>
</comment>
<evidence type="ECO:0000256" key="1">
    <source>
        <dbReference type="HAMAP-Rule" id="MF_01079"/>
    </source>
</evidence>
<dbReference type="Proteomes" id="UP001305652">
    <property type="component" value="Chromosome"/>
</dbReference>
<protein>
    <recommendedName>
        <fullName evidence="1">UPF0280 protein R6Y96_08065</fullName>
    </recommendedName>
</protein>
<dbReference type="Gene3D" id="3.10.520.10">
    <property type="entry name" value="ApbE-like domains"/>
    <property type="match status" value="1"/>
</dbReference>